<evidence type="ECO:0000259" key="6">
    <source>
        <dbReference type="SMART" id="SM00849"/>
    </source>
</evidence>
<evidence type="ECO:0000256" key="3">
    <source>
        <dbReference type="ARBA" id="ARBA00022801"/>
    </source>
</evidence>
<dbReference type="SMART" id="SM00849">
    <property type="entry name" value="Lactamase_B"/>
    <property type="match status" value="1"/>
</dbReference>
<dbReference type="GO" id="GO:0046872">
    <property type="term" value="F:metal ion binding"/>
    <property type="evidence" value="ECO:0007669"/>
    <property type="project" value="UniProtKB-KW"/>
</dbReference>
<evidence type="ECO:0000256" key="5">
    <source>
        <dbReference type="SAM" id="SignalP"/>
    </source>
</evidence>
<feature type="domain" description="Metallo-beta-lactamase" evidence="6">
    <location>
        <begin position="92"/>
        <end position="297"/>
    </location>
</feature>
<dbReference type="Gene3D" id="3.60.15.10">
    <property type="entry name" value="Ribonuclease Z/Hydroxyacylglutathione hydrolase-like"/>
    <property type="match status" value="1"/>
</dbReference>
<dbReference type="OrthoDB" id="9773738at2"/>
<dbReference type="Pfam" id="PF00753">
    <property type="entry name" value="Lactamase_B"/>
    <property type="match status" value="1"/>
</dbReference>
<evidence type="ECO:0000256" key="2">
    <source>
        <dbReference type="ARBA" id="ARBA00022723"/>
    </source>
</evidence>
<dbReference type="InterPro" id="IPR051013">
    <property type="entry name" value="MBL_superfamily_lactonases"/>
</dbReference>
<organism evidence="7 8">
    <name type="scientific">Azospirillum palustre</name>
    <dbReference type="NCBI Taxonomy" id="2044885"/>
    <lineage>
        <taxon>Bacteria</taxon>
        <taxon>Pseudomonadati</taxon>
        <taxon>Pseudomonadota</taxon>
        <taxon>Alphaproteobacteria</taxon>
        <taxon>Rhodospirillales</taxon>
        <taxon>Azospirillaceae</taxon>
        <taxon>Azospirillum</taxon>
    </lineage>
</organism>
<keyword evidence="4" id="KW-0862">Zinc</keyword>
<feature type="signal peptide" evidence="5">
    <location>
        <begin position="1"/>
        <end position="19"/>
    </location>
</feature>
<evidence type="ECO:0000256" key="4">
    <source>
        <dbReference type="ARBA" id="ARBA00022833"/>
    </source>
</evidence>
<name>A0A2B8BDN7_9PROT</name>
<reference evidence="8" key="1">
    <citation type="submission" date="2017-10" db="EMBL/GenBank/DDBJ databases">
        <authorList>
            <person name="Kravchenko I.K."/>
            <person name="Grouzdev D.S."/>
        </authorList>
    </citation>
    <scope>NUCLEOTIDE SEQUENCE [LARGE SCALE GENOMIC DNA]</scope>
    <source>
        <strain evidence="8">B2</strain>
    </source>
</reference>
<dbReference type="Proteomes" id="UP000225379">
    <property type="component" value="Unassembled WGS sequence"/>
</dbReference>
<dbReference type="CDD" id="cd07720">
    <property type="entry name" value="OPHC2-like_MBL-fold"/>
    <property type="match status" value="1"/>
</dbReference>
<dbReference type="GO" id="GO:0016787">
    <property type="term" value="F:hydrolase activity"/>
    <property type="evidence" value="ECO:0007669"/>
    <property type="project" value="UniProtKB-KW"/>
</dbReference>
<keyword evidence="5" id="KW-0732">Signal</keyword>
<sequence>MKRQFLPALLALSLLPAFGTVTDLSGPAQAAAPQQRTQAPGFYRMMLGKVEITALLDGTHPFPVHEVMQGIGRAGADALLERSDLHAPVEGSINAFLVNTGDRLVLIDSGAGVLYGKDGGHLMANLRASGYAPEQVDEIYLTHLHRDHVGGVDAGGAMAFPNAVIRVNRRDSDFWLDPKNRASVPGYLGPMFDGAIDSLRTYVAAGRLKPFDGEARLLPEIDAIPGPGHTPGHTIYRIRSGGQTLLAWGDIVHVAAIQFPKPDATVKYDSDAASAERQREQMFAEAAKNGEWIAAAHISFPGIGHIRRDDGGYSWLPANYTTDLAPATR</sequence>
<accession>A0A2B8BDN7</accession>
<dbReference type="EMBL" id="PDKW01000042">
    <property type="protein sequence ID" value="PGH55653.1"/>
    <property type="molecule type" value="Genomic_DNA"/>
</dbReference>
<dbReference type="SUPFAM" id="SSF56281">
    <property type="entry name" value="Metallo-hydrolase/oxidoreductase"/>
    <property type="match status" value="1"/>
</dbReference>
<keyword evidence="2" id="KW-0479">Metal-binding</keyword>
<gene>
    <name evidence="7" type="ORF">CRT60_20465</name>
</gene>
<dbReference type="InterPro" id="IPR036866">
    <property type="entry name" value="RibonucZ/Hydroxyglut_hydro"/>
</dbReference>
<dbReference type="PANTHER" id="PTHR42978:SF6">
    <property type="entry name" value="QUORUM-QUENCHING LACTONASE YTNP-RELATED"/>
    <property type="match status" value="1"/>
</dbReference>
<comment type="similarity">
    <text evidence="1">Belongs to the metallo-beta-lactamase superfamily.</text>
</comment>
<proteinExistence type="inferred from homology"/>
<evidence type="ECO:0000313" key="7">
    <source>
        <dbReference type="EMBL" id="PGH55653.1"/>
    </source>
</evidence>
<comment type="caution">
    <text evidence="7">The sequence shown here is derived from an EMBL/GenBank/DDBJ whole genome shotgun (WGS) entry which is preliminary data.</text>
</comment>
<protein>
    <submittedName>
        <fullName evidence="7">MBL fold metallo-hydrolase</fullName>
    </submittedName>
</protein>
<keyword evidence="8" id="KW-1185">Reference proteome</keyword>
<keyword evidence="3 7" id="KW-0378">Hydrolase</keyword>
<feature type="chain" id="PRO_5013151929" evidence="5">
    <location>
        <begin position="20"/>
        <end position="329"/>
    </location>
</feature>
<dbReference type="InterPro" id="IPR001279">
    <property type="entry name" value="Metallo-B-lactamas"/>
</dbReference>
<dbReference type="AlphaFoldDB" id="A0A2B8BDN7"/>
<evidence type="ECO:0000256" key="1">
    <source>
        <dbReference type="ARBA" id="ARBA00007749"/>
    </source>
</evidence>
<dbReference type="PANTHER" id="PTHR42978">
    <property type="entry name" value="QUORUM-QUENCHING LACTONASE YTNP-RELATED-RELATED"/>
    <property type="match status" value="1"/>
</dbReference>
<evidence type="ECO:0000313" key="8">
    <source>
        <dbReference type="Proteomes" id="UP000225379"/>
    </source>
</evidence>
<dbReference type="RefSeq" id="WP_098738368.1">
    <property type="nucleotide sequence ID" value="NZ_PDKW01000042.1"/>
</dbReference>